<reference evidence="3" key="2">
    <citation type="journal article" date="2013" name="Nat. Genet.">
        <title>The genome of the platyfish, Xiphophorus maculatus, provides insights into evolutionary adaptation and several complex traits.</title>
        <authorList>
            <person name="Schartl M."/>
            <person name="Walter R.B."/>
            <person name="Shen Y."/>
            <person name="Garcia T."/>
            <person name="Catchen J."/>
            <person name="Amores A."/>
            <person name="Braasch I."/>
            <person name="Chalopin D."/>
            <person name="Volff J.N."/>
            <person name="Lesch K.P."/>
            <person name="Bisazza A."/>
            <person name="Minx P."/>
            <person name="Hillier L."/>
            <person name="Wilson R.K."/>
            <person name="Fuerstenberg S."/>
            <person name="Boore J."/>
            <person name="Searle S."/>
            <person name="Postlethwait J.H."/>
            <person name="Warren W.C."/>
        </authorList>
    </citation>
    <scope>NUCLEOTIDE SEQUENCE [LARGE SCALE GENOMIC DNA]</scope>
    <source>
        <strain evidence="3">JP 163 A</strain>
    </source>
</reference>
<dbReference type="PANTHER" id="PTHR10068">
    <property type="entry name" value="BONE MARROW PROTEOGLYCAN"/>
    <property type="match status" value="1"/>
</dbReference>
<protein>
    <submittedName>
        <fullName evidence="2">Uncharacterized protein</fullName>
    </submittedName>
</protein>
<evidence type="ECO:0000256" key="1">
    <source>
        <dbReference type="SAM" id="MobiDB-lite"/>
    </source>
</evidence>
<name>A0A3B5R273_XIPMA</name>
<dbReference type="GeneTree" id="ENSGT00940000178074"/>
<evidence type="ECO:0000313" key="3">
    <source>
        <dbReference type="Proteomes" id="UP000002852"/>
    </source>
</evidence>
<reference evidence="3" key="1">
    <citation type="submission" date="2012-01" db="EMBL/GenBank/DDBJ databases">
        <authorList>
            <person name="Walter R."/>
            <person name="Schartl M."/>
            <person name="Warren W."/>
        </authorList>
    </citation>
    <scope>NUCLEOTIDE SEQUENCE [LARGE SCALE GENOMIC DNA]</scope>
    <source>
        <strain evidence="3">JP 163 A</strain>
    </source>
</reference>
<feature type="region of interest" description="Disordered" evidence="1">
    <location>
        <begin position="129"/>
        <end position="152"/>
    </location>
</feature>
<feature type="compositionally biased region" description="Pro residues" evidence="1">
    <location>
        <begin position="131"/>
        <end position="140"/>
    </location>
</feature>
<reference evidence="2" key="3">
    <citation type="submission" date="2025-08" db="UniProtKB">
        <authorList>
            <consortium name="Ensembl"/>
        </authorList>
    </citation>
    <scope>IDENTIFICATION</scope>
    <source>
        <strain evidence="2">JP 163 A</strain>
    </source>
</reference>
<keyword evidence="3" id="KW-1185">Reference proteome</keyword>
<accession>A0A3B5R273</accession>
<sequence>PNFLNFGGQPGKHKYKYYEVKLKYMWMQTVSVWQKSHLSILRHFSFLVKTKMTKFLQQKISHFSIEFIFFVKMNSIDHPSHLTRMSLIHFPPGGPAAPLSPCGPCGPGNPGFPLAPGYPFAPGSPFSPGFPGLPPEPLDPLGPGSPRAPVEPFGPVAPASPVGPRSPFGPTRPGIPLSPLSPFCPVIPIGPCGPLSPLEPFGPEKTKEKENTACNGFLQSSAVFDTCK</sequence>
<reference evidence="2" key="4">
    <citation type="submission" date="2025-09" db="UniProtKB">
        <authorList>
            <consortium name="Ensembl"/>
        </authorList>
    </citation>
    <scope>IDENTIFICATION</scope>
    <source>
        <strain evidence="2">JP 163 A</strain>
    </source>
</reference>
<dbReference type="AlphaFoldDB" id="A0A3B5R273"/>
<evidence type="ECO:0000313" key="2">
    <source>
        <dbReference type="Ensembl" id="ENSXMAP00000037419.1"/>
    </source>
</evidence>
<dbReference type="STRING" id="8083.ENSXMAP00000037419"/>
<proteinExistence type="predicted"/>
<dbReference type="Ensembl" id="ENSXMAT00000038641.1">
    <property type="protein sequence ID" value="ENSXMAP00000037419.1"/>
    <property type="gene ID" value="ENSXMAG00000028487.1"/>
</dbReference>
<dbReference type="PANTHER" id="PTHR10068:SF14">
    <property type="entry name" value="CELL WALL ADHESIN EAP1"/>
    <property type="match status" value="1"/>
</dbReference>
<organism evidence="2 3">
    <name type="scientific">Xiphophorus maculatus</name>
    <name type="common">Southern platyfish</name>
    <name type="synonym">Platypoecilus maculatus</name>
    <dbReference type="NCBI Taxonomy" id="8083"/>
    <lineage>
        <taxon>Eukaryota</taxon>
        <taxon>Metazoa</taxon>
        <taxon>Chordata</taxon>
        <taxon>Craniata</taxon>
        <taxon>Vertebrata</taxon>
        <taxon>Euteleostomi</taxon>
        <taxon>Actinopterygii</taxon>
        <taxon>Neopterygii</taxon>
        <taxon>Teleostei</taxon>
        <taxon>Neoteleostei</taxon>
        <taxon>Acanthomorphata</taxon>
        <taxon>Ovalentaria</taxon>
        <taxon>Atherinomorphae</taxon>
        <taxon>Cyprinodontiformes</taxon>
        <taxon>Poeciliidae</taxon>
        <taxon>Poeciliinae</taxon>
        <taxon>Xiphophorus</taxon>
    </lineage>
</organism>
<dbReference type="InParanoid" id="A0A3B5R273"/>
<dbReference type="Proteomes" id="UP000002852">
    <property type="component" value="Unassembled WGS sequence"/>
</dbReference>